<dbReference type="RefSeq" id="XP_016606852.1">
    <property type="nucleotide sequence ID" value="XM_016753998.1"/>
</dbReference>
<dbReference type="EMBL" id="KQ257459">
    <property type="protein sequence ID" value="KNC98812.1"/>
    <property type="molecule type" value="Genomic_DNA"/>
</dbReference>
<evidence type="ECO:0000256" key="1">
    <source>
        <dbReference type="SAM" id="MobiDB-lite"/>
    </source>
</evidence>
<sequence length="557" mass="61472">MSDVIRLLDSSGTNVLDSVSTDYEDSFCLETFGDLISMHRESEPKGTKEFIIARVQTWDHKQPEKAFYSYYSAYQLNKILIKTQKYKGKRLIHRLHVLNPLTNTDIIGNVQYFMVKSQSDAKESENEANPAETLQPVEVTSVPEPVPAPQEMLQVLQPPIPTDNEGDEGLPSSPIGPLPPPMMKPARKRPTSLSIKTGPHSLPRPARRNSDLIIPPSPSVKQVEAGTATSWTMSAPSAVEAPDDEPLLAGDRKADATGEEAKQQPRKKSIFSNIMSPRRKSVAPGTPKKMLSMRLRAFSDKSTPQAHAPSQRRHHSAGDAYHPTTTTPPLAQPPMSAFPTTHPDATKVPVPAGNVTRFAVPVPIEELTSLPPTSRNRRRTLSYHNAVTAAGTHASFEDWLHMVTLERKAFKRKGSRSDAGEEYDVVRPFGRASLVNKGLRISTPKLDTIRGSPPAKQTGDINQSAPTTPKNEQEQKEEEHEQDDETESTINIYDAILFATDIDFLESSKVRAIFRENAVTPDDAKLFELPPVPAESPSPTSPRRPPVSPDEPLCFCC</sequence>
<feature type="region of interest" description="Disordered" evidence="1">
    <location>
        <begin position="300"/>
        <end position="350"/>
    </location>
</feature>
<dbReference type="GeneID" id="27689141"/>
<evidence type="ECO:0000313" key="3">
    <source>
        <dbReference type="Proteomes" id="UP000053201"/>
    </source>
</evidence>
<dbReference type="eggNOG" id="ENOG502SIV8">
    <property type="taxonomic scope" value="Eukaryota"/>
</dbReference>
<accession>A0A0L0HCA0</accession>
<keyword evidence="3" id="KW-1185">Reference proteome</keyword>
<feature type="region of interest" description="Disordered" evidence="1">
    <location>
        <begin position="444"/>
        <end position="488"/>
    </location>
</feature>
<dbReference type="VEuPathDB" id="FungiDB:SPPG_05789"/>
<feature type="compositionally biased region" description="Basic and acidic residues" evidence="1">
    <location>
        <begin position="250"/>
        <end position="263"/>
    </location>
</feature>
<dbReference type="OMA" id="CHAMILA"/>
<dbReference type="InterPro" id="IPR031537">
    <property type="entry name" value="DUF5092"/>
</dbReference>
<organism evidence="2 3">
    <name type="scientific">Spizellomyces punctatus (strain DAOM BR117)</name>
    <dbReference type="NCBI Taxonomy" id="645134"/>
    <lineage>
        <taxon>Eukaryota</taxon>
        <taxon>Fungi</taxon>
        <taxon>Fungi incertae sedis</taxon>
        <taxon>Chytridiomycota</taxon>
        <taxon>Chytridiomycota incertae sedis</taxon>
        <taxon>Chytridiomycetes</taxon>
        <taxon>Spizellomycetales</taxon>
        <taxon>Spizellomycetaceae</taxon>
        <taxon>Spizellomyces</taxon>
    </lineage>
</organism>
<feature type="region of interest" description="Disordered" evidence="1">
    <location>
        <begin position="525"/>
        <end position="557"/>
    </location>
</feature>
<dbReference type="InParanoid" id="A0A0L0HCA0"/>
<evidence type="ECO:0000313" key="2">
    <source>
        <dbReference type="EMBL" id="KNC98812.1"/>
    </source>
</evidence>
<dbReference type="AlphaFoldDB" id="A0A0L0HCA0"/>
<reference evidence="2 3" key="1">
    <citation type="submission" date="2009-08" db="EMBL/GenBank/DDBJ databases">
        <title>The Genome Sequence of Spizellomyces punctatus strain DAOM BR117.</title>
        <authorList>
            <consortium name="The Broad Institute Genome Sequencing Platform"/>
            <person name="Russ C."/>
            <person name="Cuomo C."/>
            <person name="Shea T."/>
            <person name="Young S.K."/>
            <person name="Zeng Q."/>
            <person name="Koehrsen M."/>
            <person name="Haas B."/>
            <person name="Borodovsky M."/>
            <person name="Guigo R."/>
            <person name="Alvarado L."/>
            <person name="Berlin A."/>
            <person name="Bochicchio J."/>
            <person name="Borenstein D."/>
            <person name="Chapman S."/>
            <person name="Chen Z."/>
            <person name="Engels R."/>
            <person name="Freedman E."/>
            <person name="Gellesch M."/>
            <person name="Goldberg J."/>
            <person name="Griggs A."/>
            <person name="Gujja S."/>
            <person name="Heiman D."/>
            <person name="Hepburn T."/>
            <person name="Howarth C."/>
            <person name="Jen D."/>
            <person name="Larson L."/>
            <person name="Lewis B."/>
            <person name="Mehta T."/>
            <person name="Park D."/>
            <person name="Pearson M."/>
            <person name="Roberts A."/>
            <person name="Saif S."/>
            <person name="Shenoy N."/>
            <person name="Sisk P."/>
            <person name="Stolte C."/>
            <person name="Sykes S."/>
            <person name="Thomson T."/>
            <person name="Walk T."/>
            <person name="White J."/>
            <person name="Yandava C."/>
            <person name="Burger G."/>
            <person name="Gray M.W."/>
            <person name="Holland P.W.H."/>
            <person name="King N."/>
            <person name="Lang F.B.F."/>
            <person name="Roger A.J."/>
            <person name="Ruiz-Trillo I."/>
            <person name="Lander E."/>
            <person name="Nusbaum C."/>
        </authorList>
    </citation>
    <scope>NUCLEOTIDE SEQUENCE [LARGE SCALE GENOMIC DNA]</scope>
    <source>
        <strain evidence="2 3">DAOM BR117</strain>
    </source>
</reference>
<dbReference type="Proteomes" id="UP000053201">
    <property type="component" value="Unassembled WGS sequence"/>
</dbReference>
<feature type="compositionally biased region" description="Polar residues" evidence="1">
    <location>
        <begin position="459"/>
        <end position="470"/>
    </location>
</feature>
<feature type="region of interest" description="Disordered" evidence="1">
    <location>
        <begin position="157"/>
        <end position="219"/>
    </location>
</feature>
<name>A0A0L0HCA0_SPIPD</name>
<proteinExistence type="predicted"/>
<dbReference type="OrthoDB" id="2189509at2759"/>
<protein>
    <submittedName>
        <fullName evidence="2">Uncharacterized protein</fullName>
    </submittedName>
</protein>
<feature type="compositionally biased region" description="Pro residues" evidence="1">
    <location>
        <begin position="530"/>
        <end position="549"/>
    </location>
</feature>
<feature type="region of interest" description="Disordered" evidence="1">
    <location>
        <begin position="236"/>
        <end position="288"/>
    </location>
</feature>
<gene>
    <name evidence="2" type="ORF">SPPG_05789</name>
</gene>
<feature type="compositionally biased region" description="Pro residues" evidence="1">
    <location>
        <begin position="174"/>
        <end position="183"/>
    </location>
</feature>
<dbReference type="Pfam" id="PF17010">
    <property type="entry name" value="DUF5092"/>
    <property type="match status" value="1"/>
</dbReference>